<evidence type="ECO:0000313" key="3">
    <source>
        <dbReference type="Proteomes" id="UP001147746"/>
    </source>
</evidence>
<feature type="region of interest" description="Disordered" evidence="1">
    <location>
        <begin position="60"/>
        <end position="155"/>
    </location>
</feature>
<dbReference type="Proteomes" id="UP001147746">
    <property type="component" value="Unassembled WGS sequence"/>
</dbReference>
<name>A0A9W9Q462_9EURO</name>
<feature type="compositionally biased region" description="Low complexity" evidence="1">
    <location>
        <begin position="17"/>
        <end position="29"/>
    </location>
</feature>
<keyword evidence="3" id="KW-1185">Reference proteome</keyword>
<feature type="compositionally biased region" description="Basic and acidic residues" evidence="1">
    <location>
        <begin position="60"/>
        <end position="79"/>
    </location>
</feature>
<sequence>MPERRYSSGHQDERKTSSSPSRTQSTPRTQIREPRNSVFEYSLHYTGPVPIERTVALLAREAEDRKRGRSSHGHDRYRESQAQSHPPRSVEDRSYSNQLVRSKDQSHRAIRSQSDNRHSNGREGYHEGNRHHGQVCLSSQGHRNGFDPSTKHEHGAGWITTSDTLCDEISNYGEAELPSVPGHSLPRIERRGPDFYIVREARGCRHPRTQILNGGPRTSCQIL</sequence>
<reference evidence="2" key="1">
    <citation type="submission" date="2022-12" db="EMBL/GenBank/DDBJ databases">
        <authorList>
            <person name="Petersen C."/>
        </authorList>
    </citation>
    <scope>NUCLEOTIDE SEQUENCE</scope>
    <source>
        <strain evidence="2">IBT 21472</strain>
    </source>
</reference>
<gene>
    <name evidence="2" type="ORF">N7476_002865</name>
</gene>
<protein>
    <submittedName>
        <fullName evidence="2">Uncharacterized protein</fullName>
    </submittedName>
</protein>
<feature type="compositionally biased region" description="Basic and acidic residues" evidence="1">
    <location>
        <begin position="1"/>
        <end position="16"/>
    </location>
</feature>
<comment type="caution">
    <text evidence="2">The sequence shown here is derived from an EMBL/GenBank/DDBJ whole genome shotgun (WGS) entry which is preliminary data.</text>
</comment>
<evidence type="ECO:0000313" key="2">
    <source>
        <dbReference type="EMBL" id="KAJ5324265.1"/>
    </source>
</evidence>
<dbReference type="AlphaFoldDB" id="A0A9W9Q462"/>
<evidence type="ECO:0000256" key="1">
    <source>
        <dbReference type="SAM" id="MobiDB-lite"/>
    </source>
</evidence>
<reference evidence="2" key="2">
    <citation type="journal article" date="2023" name="IMA Fungus">
        <title>Comparative genomic study of the Penicillium genus elucidates a diverse pangenome and 15 lateral gene transfer events.</title>
        <authorList>
            <person name="Petersen C."/>
            <person name="Sorensen T."/>
            <person name="Nielsen M.R."/>
            <person name="Sondergaard T.E."/>
            <person name="Sorensen J.L."/>
            <person name="Fitzpatrick D.A."/>
            <person name="Frisvad J.C."/>
            <person name="Nielsen K.L."/>
        </authorList>
    </citation>
    <scope>NUCLEOTIDE SEQUENCE</scope>
    <source>
        <strain evidence="2">IBT 21472</strain>
    </source>
</reference>
<dbReference type="EMBL" id="JAPZBO010000002">
    <property type="protein sequence ID" value="KAJ5324265.1"/>
    <property type="molecule type" value="Genomic_DNA"/>
</dbReference>
<proteinExistence type="predicted"/>
<accession>A0A9W9Q462</accession>
<organism evidence="2 3">
    <name type="scientific">Penicillium atrosanguineum</name>
    <dbReference type="NCBI Taxonomy" id="1132637"/>
    <lineage>
        <taxon>Eukaryota</taxon>
        <taxon>Fungi</taxon>
        <taxon>Dikarya</taxon>
        <taxon>Ascomycota</taxon>
        <taxon>Pezizomycotina</taxon>
        <taxon>Eurotiomycetes</taxon>
        <taxon>Eurotiomycetidae</taxon>
        <taxon>Eurotiales</taxon>
        <taxon>Aspergillaceae</taxon>
        <taxon>Penicillium</taxon>
    </lineage>
</organism>
<feature type="compositionally biased region" description="Basic and acidic residues" evidence="1">
    <location>
        <begin position="114"/>
        <end position="130"/>
    </location>
</feature>
<feature type="region of interest" description="Disordered" evidence="1">
    <location>
        <begin position="1"/>
        <end position="38"/>
    </location>
</feature>